<dbReference type="InterPro" id="IPR036291">
    <property type="entry name" value="NAD(P)-bd_dom_sf"/>
</dbReference>
<organism evidence="8">
    <name type="scientific">Schistosoma japonicum</name>
    <name type="common">Blood fluke</name>
    <dbReference type="NCBI Taxonomy" id="6182"/>
    <lineage>
        <taxon>Eukaryota</taxon>
        <taxon>Metazoa</taxon>
        <taxon>Spiralia</taxon>
        <taxon>Lophotrochozoa</taxon>
        <taxon>Platyhelminthes</taxon>
        <taxon>Trematoda</taxon>
        <taxon>Digenea</taxon>
        <taxon>Strigeidida</taxon>
        <taxon>Schistosomatoidea</taxon>
        <taxon>Schistosomatidae</taxon>
        <taxon>Schistosoma</taxon>
    </lineage>
</organism>
<dbReference type="InterPro" id="IPR006115">
    <property type="entry name" value="6PGDH_NADP-bd"/>
</dbReference>
<evidence type="ECO:0000313" key="8">
    <source>
        <dbReference type="EMBL" id="AAP06145.1"/>
    </source>
</evidence>
<dbReference type="InterPro" id="IPR006184">
    <property type="entry name" value="6PGdom_BS"/>
</dbReference>
<keyword evidence="5" id="KW-0311">Gluconate utilization</keyword>
<dbReference type="AlphaFoldDB" id="Q86EU2"/>
<dbReference type="SMART" id="SM01350">
    <property type="entry name" value="6PGD"/>
    <property type="match status" value="1"/>
</dbReference>
<evidence type="ECO:0000256" key="2">
    <source>
        <dbReference type="ARBA" id="ARBA00008419"/>
    </source>
</evidence>
<dbReference type="GO" id="GO:0006098">
    <property type="term" value="P:pentose-phosphate shunt"/>
    <property type="evidence" value="ECO:0007669"/>
    <property type="project" value="UniProtKB-UniPathway"/>
</dbReference>
<evidence type="ECO:0000256" key="4">
    <source>
        <dbReference type="ARBA" id="ARBA00023002"/>
    </source>
</evidence>
<dbReference type="PRINTS" id="PR00076">
    <property type="entry name" value="6PGDHDRGNASE"/>
</dbReference>
<evidence type="ECO:0000256" key="3">
    <source>
        <dbReference type="ARBA" id="ARBA00013011"/>
    </source>
</evidence>
<keyword evidence="6" id="KW-0570">Pentose shunt</keyword>
<comment type="similarity">
    <text evidence="2">Belongs to the 6-phosphogluconate dehydrogenase family.</text>
</comment>
<reference evidence="8" key="1">
    <citation type="journal article" date="2003" name="Nat. Genet.">
        <title>Evolutionary and biomedical implications of a Schistosoma japonicum complementary DNA resource.</title>
        <authorList>
            <person name="Hu W."/>
            <person name="Yan Q."/>
            <person name="Shen D.K."/>
            <person name="Liu F."/>
            <person name="Zhu Z.D."/>
            <person name="Song H.D."/>
            <person name="Xu X.R."/>
            <person name="Wang Z.J."/>
            <person name="Rong Y.P."/>
            <person name="Zeng L.C."/>
            <person name="Wu J."/>
            <person name="Zhang X."/>
            <person name="Wang J.J."/>
            <person name="Xu X.N."/>
            <person name="Wang S.Y."/>
            <person name="Fu G."/>
            <person name="Zhang X.L."/>
            <person name="Wang Z.Q."/>
            <person name="Brindley P.J."/>
            <person name="McManus D.P."/>
            <person name="Xue C.L."/>
            <person name="Feng Z."/>
            <person name="Chen Z."/>
            <person name="Han Z.G."/>
        </authorList>
    </citation>
    <scope>NUCLEOTIDE SEQUENCE</scope>
</reference>
<keyword evidence="4" id="KW-0560">Oxidoreductase</keyword>
<dbReference type="PROSITE" id="PS00461">
    <property type="entry name" value="6PGD"/>
    <property type="match status" value="1"/>
</dbReference>
<dbReference type="Pfam" id="PF00393">
    <property type="entry name" value="6PGD"/>
    <property type="match status" value="1"/>
</dbReference>
<protein>
    <recommendedName>
        <fullName evidence="3">phosphogluconate dehydrogenase (NADP(+)-dependent, decarboxylating)</fullName>
        <ecNumber evidence="3">1.1.1.44</ecNumber>
    </recommendedName>
</protein>
<dbReference type="PANTHER" id="PTHR11811">
    <property type="entry name" value="6-PHOSPHOGLUCONATE DEHYDROGENASE"/>
    <property type="match status" value="1"/>
</dbReference>
<dbReference type="EC" id="1.1.1.44" evidence="3"/>
<dbReference type="InterPro" id="IPR006183">
    <property type="entry name" value="Pgluconate_DH"/>
</dbReference>
<comment type="pathway">
    <text evidence="1">Carbohydrate degradation; pentose phosphate pathway; D-ribulose 5-phosphate from D-glucose 6-phosphate (oxidative stage): step 3/3.</text>
</comment>
<dbReference type="PROSITE" id="PS51300">
    <property type="entry name" value="NIRD"/>
    <property type="match status" value="1"/>
</dbReference>
<dbReference type="SUPFAM" id="SSF51735">
    <property type="entry name" value="NAD(P)-binding Rossmann-fold domains"/>
    <property type="match status" value="1"/>
</dbReference>
<dbReference type="GO" id="GO:0019521">
    <property type="term" value="P:D-gluconate metabolic process"/>
    <property type="evidence" value="ECO:0007669"/>
    <property type="project" value="UniProtKB-KW"/>
</dbReference>
<dbReference type="GO" id="GO:0004616">
    <property type="term" value="F:phosphogluconate dehydrogenase (decarboxylating) activity"/>
    <property type="evidence" value="ECO:0007669"/>
    <property type="project" value="UniProtKB-EC"/>
</dbReference>
<dbReference type="SUPFAM" id="SSF48179">
    <property type="entry name" value="6-phosphogluconate dehydrogenase C-terminal domain-like"/>
    <property type="match status" value="1"/>
</dbReference>
<dbReference type="UniPathway" id="UPA00115">
    <property type="reaction ID" value="UER00410"/>
</dbReference>
<name>Q86EU2_SCHJA</name>
<accession>Q86EU2</accession>
<dbReference type="InterPro" id="IPR008927">
    <property type="entry name" value="6-PGluconate_DH-like_C_sf"/>
</dbReference>
<evidence type="ECO:0000256" key="1">
    <source>
        <dbReference type="ARBA" id="ARBA00004874"/>
    </source>
</evidence>
<evidence type="ECO:0000256" key="5">
    <source>
        <dbReference type="ARBA" id="ARBA00023064"/>
    </source>
</evidence>
<dbReference type="GO" id="GO:0050661">
    <property type="term" value="F:NADP binding"/>
    <property type="evidence" value="ECO:0007669"/>
    <property type="project" value="InterPro"/>
</dbReference>
<dbReference type="Pfam" id="PF03446">
    <property type="entry name" value="NAD_binding_2"/>
    <property type="match status" value="1"/>
</dbReference>
<feature type="domain" description="6-phosphogluconate dehydrogenase C-terminal" evidence="7">
    <location>
        <begin position="81"/>
        <end position="203"/>
    </location>
</feature>
<dbReference type="InterPro" id="IPR006114">
    <property type="entry name" value="6PGDH_C"/>
</dbReference>
<dbReference type="EMBL" id="AY223123">
    <property type="protein sequence ID" value="AAP06145.1"/>
    <property type="molecule type" value="mRNA"/>
</dbReference>
<sequence length="204" mass="22436">MEAILNMRIPDRRCSELAKQGILYVGTGVSGGEEGARHGPSLMPGGNPEAWPHIKPIFQAIAAKAKSNEPCCDWTGPGGSGHYVKMVHNGIEYADMQLIAEAYHSLWYLGHFTNDQIARVFNEWNEGPLESYLIEITSHIFNYKNPDGSYLIDQILDAAGQKGTGKWTAICGLDRGVPVTLIAEAVFSRQLSSMRTLRSEACRV</sequence>
<proteinExistence type="evidence at transcript level"/>
<evidence type="ECO:0000259" key="7">
    <source>
        <dbReference type="SMART" id="SM01350"/>
    </source>
</evidence>
<evidence type="ECO:0000256" key="6">
    <source>
        <dbReference type="ARBA" id="ARBA00023126"/>
    </source>
</evidence>
<dbReference type="Gene3D" id="3.40.50.720">
    <property type="entry name" value="NAD(P)-binding Rossmann-like Domain"/>
    <property type="match status" value="1"/>
</dbReference>
<dbReference type="Gene3D" id="1.10.1040.10">
    <property type="entry name" value="N-(1-d-carboxylethyl)-l-norvaline Dehydrogenase, domain 2"/>
    <property type="match status" value="1"/>
</dbReference>
<dbReference type="InterPro" id="IPR013328">
    <property type="entry name" value="6PGD_dom2"/>
</dbReference>